<keyword evidence="2" id="KW-0378">Hydrolase</keyword>
<dbReference type="InterPro" id="IPR029062">
    <property type="entry name" value="Class_I_gatase-like"/>
</dbReference>
<sequence>MPTSSDAARVAVLVTHEAAGVDDTGIIGDYLATRGCRVIRHQVFATIEAQDPNVDLPSLDGVDLVIVFGSTEHAWEEKSRHWVDVETAWVRSALDRDIRVVGICFGSQILALALGGAVRPTGRVEAGMLTFDVEDGCPVAAGPWFSWHSDIVSIPDGATRWASSTVGPQVFTHGTALGMQFHPEVSHELALEWIDAWPNSLPDDVSPEQFREQVAARVEESQAGCRAMLDWALDGARVS</sequence>
<keyword evidence="3" id="KW-1185">Reference proteome</keyword>
<dbReference type="RefSeq" id="WP_170194512.1">
    <property type="nucleotide sequence ID" value="NZ_JABBNB010000011.1"/>
</dbReference>
<proteinExistence type="predicted"/>
<accession>A0A848KSS5</accession>
<dbReference type="SUPFAM" id="SSF52317">
    <property type="entry name" value="Class I glutamine amidotransferase-like"/>
    <property type="match status" value="1"/>
</dbReference>
<dbReference type="InterPro" id="IPR017926">
    <property type="entry name" value="GATASE"/>
</dbReference>
<dbReference type="GO" id="GO:0016787">
    <property type="term" value="F:hydrolase activity"/>
    <property type="evidence" value="ECO:0007669"/>
    <property type="project" value="UniProtKB-KW"/>
</dbReference>
<dbReference type="PANTHER" id="PTHR42695">
    <property type="entry name" value="GLUTAMINE AMIDOTRANSFERASE YLR126C-RELATED"/>
    <property type="match status" value="1"/>
</dbReference>
<dbReference type="EMBL" id="JABBNB010000011">
    <property type="protein sequence ID" value="NMO02004.1"/>
    <property type="molecule type" value="Genomic_DNA"/>
</dbReference>
<comment type="caution">
    <text evidence="2">The sequence shown here is derived from an EMBL/GenBank/DDBJ whole genome shotgun (WGS) entry which is preliminary data.</text>
</comment>
<protein>
    <submittedName>
        <fullName evidence="2">C26 family cysteine hydrolase domain-containing family</fullName>
    </submittedName>
</protein>
<dbReference type="Proteomes" id="UP000550729">
    <property type="component" value="Unassembled WGS sequence"/>
</dbReference>
<dbReference type="PROSITE" id="PS51273">
    <property type="entry name" value="GATASE_TYPE_1"/>
    <property type="match status" value="1"/>
</dbReference>
<dbReference type="InterPro" id="IPR044992">
    <property type="entry name" value="ChyE-like"/>
</dbReference>
<organism evidence="2 3">
    <name type="scientific">Gordonia asplenii</name>
    <dbReference type="NCBI Taxonomy" id="2725283"/>
    <lineage>
        <taxon>Bacteria</taxon>
        <taxon>Bacillati</taxon>
        <taxon>Actinomycetota</taxon>
        <taxon>Actinomycetes</taxon>
        <taxon>Mycobacteriales</taxon>
        <taxon>Gordoniaceae</taxon>
        <taxon>Gordonia</taxon>
    </lineage>
</organism>
<evidence type="ECO:0000313" key="2">
    <source>
        <dbReference type="EMBL" id="NMO02004.1"/>
    </source>
</evidence>
<evidence type="ECO:0000313" key="3">
    <source>
        <dbReference type="Proteomes" id="UP000550729"/>
    </source>
</evidence>
<gene>
    <name evidence="2" type="ORF">HH308_12355</name>
</gene>
<reference evidence="2 3" key="1">
    <citation type="submission" date="2020-04" db="EMBL/GenBank/DDBJ databases">
        <title>Gordonia sp. nov. TBRC 11910.</title>
        <authorList>
            <person name="Suriyachadkun C."/>
        </authorList>
    </citation>
    <scope>NUCLEOTIDE SEQUENCE [LARGE SCALE GENOMIC DNA]</scope>
    <source>
        <strain evidence="2 3">TBRC 11910</strain>
    </source>
</reference>
<dbReference type="GO" id="GO:0005829">
    <property type="term" value="C:cytosol"/>
    <property type="evidence" value="ECO:0007669"/>
    <property type="project" value="TreeGrafter"/>
</dbReference>
<dbReference type="Gene3D" id="3.40.50.880">
    <property type="match status" value="1"/>
</dbReference>
<dbReference type="Pfam" id="PF00117">
    <property type="entry name" value="GATase"/>
    <property type="match status" value="1"/>
</dbReference>
<evidence type="ECO:0000259" key="1">
    <source>
        <dbReference type="Pfam" id="PF00117"/>
    </source>
</evidence>
<feature type="domain" description="Glutamine amidotransferase" evidence="1">
    <location>
        <begin position="29"/>
        <end position="188"/>
    </location>
</feature>
<dbReference type="PANTHER" id="PTHR42695:SF5">
    <property type="entry name" value="GLUTAMINE AMIDOTRANSFERASE YLR126C-RELATED"/>
    <property type="match status" value="1"/>
</dbReference>
<dbReference type="AlphaFoldDB" id="A0A848KSS5"/>
<name>A0A848KSS5_9ACTN</name>
<dbReference type="CDD" id="cd01741">
    <property type="entry name" value="GATase1_1"/>
    <property type="match status" value="1"/>
</dbReference>